<dbReference type="PANTHER" id="PTHR43357:SF4">
    <property type="entry name" value="INNER MEMBRANE ABC TRANSPORTER PERMEASE PROTEIN YDCV"/>
    <property type="match status" value="1"/>
</dbReference>
<dbReference type="InterPro" id="IPR035906">
    <property type="entry name" value="MetI-like_sf"/>
</dbReference>
<evidence type="ECO:0000256" key="5">
    <source>
        <dbReference type="ARBA" id="ARBA00022692"/>
    </source>
</evidence>
<gene>
    <name evidence="9" type="ORF">IAA17_08985</name>
</gene>
<reference evidence="9" key="2">
    <citation type="submission" date="2021-04" db="EMBL/GenBank/DDBJ databases">
        <authorList>
            <person name="Gilroy R."/>
        </authorList>
    </citation>
    <scope>NUCLEOTIDE SEQUENCE</scope>
    <source>
        <strain evidence="9">ChiBcec1-1093</strain>
    </source>
</reference>
<feature type="transmembrane region" description="Helical" evidence="8">
    <location>
        <begin position="12"/>
        <end position="35"/>
    </location>
</feature>
<dbReference type="EMBL" id="DXBC01000143">
    <property type="protein sequence ID" value="HIZ79906.1"/>
    <property type="molecule type" value="Genomic_DNA"/>
</dbReference>
<keyword evidence="5 8" id="KW-0812">Transmembrane</keyword>
<dbReference type="AlphaFoldDB" id="A0A9D2GJI7"/>
<keyword evidence="2" id="KW-0813">Transport</keyword>
<dbReference type="Proteomes" id="UP000824101">
    <property type="component" value="Unassembled WGS sequence"/>
</dbReference>
<keyword evidence="6 8" id="KW-1133">Transmembrane helix</keyword>
<evidence type="ECO:0000256" key="8">
    <source>
        <dbReference type="SAM" id="Phobius"/>
    </source>
</evidence>
<name>A0A9D2GJI7_9FIRM</name>
<feature type="non-terminal residue" evidence="9">
    <location>
        <position position="143"/>
    </location>
</feature>
<proteinExistence type="predicted"/>
<reference evidence="9" key="1">
    <citation type="journal article" date="2021" name="PeerJ">
        <title>Extensive microbial diversity within the chicken gut microbiome revealed by metagenomics and culture.</title>
        <authorList>
            <person name="Gilroy R."/>
            <person name="Ravi A."/>
            <person name="Getino M."/>
            <person name="Pursley I."/>
            <person name="Horton D.L."/>
            <person name="Alikhan N.F."/>
            <person name="Baker D."/>
            <person name="Gharbi K."/>
            <person name="Hall N."/>
            <person name="Watson M."/>
            <person name="Adriaenssens E.M."/>
            <person name="Foster-Nyarko E."/>
            <person name="Jarju S."/>
            <person name="Secka A."/>
            <person name="Antonio M."/>
            <person name="Oren A."/>
            <person name="Chaudhuri R.R."/>
            <person name="La Ragione R."/>
            <person name="Hildebrand F."/>
            <person name="Pallen M.J."/>
        </authorList>
    </citation>
    <scope>NUCLEOTIDE SEQUENCE</scope>
    <source>
        <strain evidence="9">ChiBcec1-1093</strain>
    </source>
</reference>
<evidence type="ECO:0000256" key="3">
    <source>
        <dbReference type="ARBA" id="ARBA00022475"/>
    </source>
</evidence>
<protein>
    <submittedName>
        <fullName evidence="9">Iron ABC transporter permease</fullName>
    </submittedName>
</protein>
<evidence type="ECO:0000256" key="6">
    <source>
        <dbReference type="ARBA" id="ARBA00022989"/>
    </source>
</evidence>
<keyword evidence="3" id="KW-1003">Cell membrane</keyword>
<evidence type="ECO:0000313" key="10">
    <source>
        <dbReference type="Proteomes" id="UP000824101"/>
    </source>
</evidence>
<evidence type="ECO:0000256" key="4">
    <source>
        <dbReference type="ARBA" id="ARBA00022519"/>
    </source>
</evidence>
<evidence type="ECO:0000256" key="7">
    <source>
        <dbReference type="ARBA" id="ARBA00023136"/>
    </source>
</evidence>
<sequence length="143" mass="15924">MTSKKNISISAILLKILIAWALIAFVVYPVISLLIQTFWQEGSLSTEVVGKVFSSARAVKSLKNSFILAFTLVVTVNIVGTLCVLFTEYWEIKGAKILRLAYMTSLIYSGVVLVSGYKYVYGADGLLTKLLLMIFPNMNPNWF</sequence>
<feature type="transmembrane region" description="Helical" evidence="8">
    <location>
        <begin position="100"/>
        <end position="120"/>
    </location>
</feature>
<keyword evidence="7 8" id="KW-0472">Membrane</keyword>
<dbReference type="GO" id="GO:0005886">
    <property type="term" value="C:plasma membrane"/>
    <property type="evidence" value="ECO:0007669"/>
    <property type="project" value="UniProtKB-SubCell"/>
</dbReference>
<evidence type="ECO:0000256" key="2">
    <source>
        <dbReference type="ARBA" id="ARBA00022448"/>
    </source>
</evidence>
<organism evidence="9 10">
    <name type="scientific">Candidatus Lachnoclostridium stercorigallinarum</name>
    <dbReference type="NCBI Taxonomy" id="2838634"/>
    <lineage>
        <taxon>Bacteria</taxon>
        <taxon>Bacillati</taxon>
        <taxon>Bacillota</taxon>
        <taxon>Clostridia</taxon>
        <taxon>Lachnospirales</taxon>
        <taxon>Lachnospiraceae</taxon>
    </lineage>
</organism>
<feature type="transmembrane region" description="Helical" evidence="8">
    <location>
        <begin position="66"/>
        <end position="88"/>
    </location>
</feature>
<dbReference type="SUPFAM" id="SSF161098">
    <property type="entry name" value="MetI-like"/>
    <property type="match status" value="1"/>
</dbReference>
<evidence type="ECO:0000313" key="9">
    <source>
        <dbReference type="EMBL" id="HIZ79906.1"/>
    </source>
</evidence>
<keyword evidence="4" id="KW-0997">Cell inner membrane</keyword>
<comment type="subcellular location">
    <subcellularLocation>
        <location evidence="1">Cell inner membrane</location>
        <topology evidence="1">Multi-pass membrane protein</topology>
    </subcellularLocation>
</comment>
<dbReference type="Gene3D" id="1.10.3720.10">
    <property type="entry name" value="MetI-like"/>
    <property type="match status" value="1"/>
</dbReference>
<evidence type="ECO:0000256" key="1">
    <source>
        <dbReference type="ARBA" id="ARBA00004429"/>
    </source>
</evidence>
<accession>A0A9D2GJI7</accession>
<dbReference type="PANTHER" id="PTHR43357">
    <property type="entry name" value="INNER MEMBRANE ABC TRANSPORTER PERMEASE PROTEIN YDCV"/>
    <property type="match status" value="1"/>
</dbReference>
<comment type="caution">
    <text evidence="9">The sequence shown here is derived from an EMBL/GenBank/DDBJ whole genome shotgun (WGS) entry which is preliminary data.</text>
</comment>